<dbReference type="SMART" id="SM00216">
    <property type="entry name" value="VWD"/>
    <property type="match status" value="3"/>
</dbReference>
<feature type="domain" description="VWFD" evidence="5">
    <location>
        <begin position="569"/>
        <end position="1020"/>
    </location>
</feature>
<keyword evidence="2" id="KW-0964">Secreted</keyword>
<dbReference type="InterPro" id="IPR001846">
    <property type="entry name" value="VWF_type-D"/>
</dbReference>
<keyword evidence="3" id="KW-1015">Disulfide bond</keyword>
<name>A0A5N4DER6_CAMDR</name>
<dbReference type="CDD" id="cd19941">
    <property type="entry name" value="TIL"/>
    <property type="match status" value="1"/>
</dbReference>
<evidence type="ECO:0000256" key="4">
    <source>
        <dbReference type="SAM" id="MobiDB-lite"/>
    </source>
</evidence>
<dbReference type="EMBL" id="JWIN03000012">
    <property type="protein sequence ID" value="KAB1269394.1"/>
    <property type="molecule type" value="Genomic_DNA"/>
</dbReference>
<evidence type="ECO:0000259" key="5">
    <source>
        <dbReference type="PROSITE" id="PS51233"/>
    </source>
</evidence>
<dbReference type="GO" id="GO:0005576">
    <property type="term" value="C:extracellular region"/>
    <property type="evidence" value="ECO:0007669"/>
    <property type="project" value="UniProtKB-SubCell"/>
</dbReference>
<dbReference type="SUPFAM" id="SSF57567">
    <property type="entry name" value="Serine protease inhibitors"/>
    <property type="match status" value="1"/>
</dbReference>
<feature type="compositionally biased region" description="Polar residues" evidence="4">
    <location>
        <begin position="118"/>
        <end position="127"/>
    </location>
</feature>
<feature type="region of interest" description="Disordered" evidence="4">
    <location>
        <begin position="186"/>
        <end position="210"/>
    </location>
</feature>
<dbReference type="PANTHER" id="PTHR47246:SF1">
    <property type="entry name" value="MUCIN-19"/>
    <property type="match status" value="1"/>
</dbReference>
<gene>
    <name evidence="6" type="primary">Mucin-19</name>
    <name evidence="6" type="ORF">Cadr_000016983</name>
</gene>
<protein>
    <submittedName>
        <fullName evidence="6">Mucin-19</fullName>
    </submittedName>
</protein>
<feature type="region of interest" description="Disordered" evidence="4">
    <location>
        <begin position="105"/>
        <end position="164"/>
    </location>
</feature>
<accession>A0A5N4DER6</accession>
<reference evidence="6 7" key="1">
    <citation type="journal article" date="2019" name="Mol. Ecol. Resour.">
        <title>Improving Illumina assemblies with Hi-C and long reads: an example with the North African dromedary.</title>
        <authorList>
            <person name="Elbers J.P."/>
            <person name="Rogers M.F."/>
            <person name="Perelman P.L."/>
            <person name="Proskuryakova A.A."/>
            <person name="Serdyukova N.A."/>
            <person name="Johnson W.E."/>
            <person name="Horin P."/>
            <person name="Corander J."/>
            <person name="Murphy D."/>
            <person name="Burger P.A."/>
        </authorList>
    </citation>
    <scope>NUCLEOTIDE SEQUENCE [LARGE SCALE GENOMIC DNA]</scope>
    <source>
        <strain evidence="6">Drom800</strain>
        <tissue evidence="6">Blood</tissue>
    </source>
</reference>
<dbReference type="InterPro" id="IPR014853">
    <property type="entry name" value="VWF/SSPO/ZAN-like_Cys-rich_dom"/>
</dbReference>
<feature type="compositionally biased region" description="Low complexity" evidence="4">
    <location>
        <begin position="134"/>
        <end position="151"/>
    </location>
</feature>
<keyword evidence="7" id="KW-1185">Reference proteome</keyword>
<dbReference type="InterPro" id="IPR036084">
    <property type="entry name" value="Ser_inhib-like_sf"/>
</dbReference>
<dbReference type="SMART" id="SM00832">
    <property type="entry name" value="C8"/>
    <property type="match status" value="2"/>
</dbReference>
<dbReference type="Pfam" id="PF25962">
    <property type="entry name" value="TIL_OTOGL_Mucin"/>
    <property type="match status" value="1"/>
</dbReference>
<evidence type="ECO:0000313" key="7">
    <source>
        <dbReference type="Proteomes" id="UP000299084"/>
    </source>
</evidence>
<evidence type="ECO:0000313" key="6">
    <source>
        <dbReference type="EMBL" id="KAB1269394.1"/>
    </source>
</evidence>
<sequence length="1226" mass="132722">DTSLRSEDTFVAGSSGNLKFYLGASDQQGFGINEIGGDELSGSGYIGAGFKGLGLDASNSGDISLGNQNTFVDDSFGNSESNLGASEQQGFGITEIAGDGLSASESVEDGLKGFAPDASTSGGSNAKNESEYPGGISEDSGLSLGSSDQQGFEVGEIGGNGNSNSGSAGAEYLSLGSDISASGGNIWSSGSGSGEGRKGTTGLDVGASGPNTFDETGLSGAGTCDNGKDVTGSVSRVTGSSDNSTSGPLSIPEKGSHIPEATPKYSETNAIVGEASTWGTGAYKAFNGRVFSFESSCTYTFCRHCIDSGGDFNIEVKRSNDSETEKIAVIIDNNDISIFGDIILVNGESVQIPYNNKLIHIKKYGEHNVLNSRRGILSLMWDKINKLSLTLHKQYPTCGLCGNFNSTPGDDINEHIANSKIPGNCPNAVSKSYEVCEDGVEYCDKIIGTYFEQCGKVSALSNDYRMICISEYCQNRDKNSTCDTYSELSRLCASDGPGTYESWRDDSDVVCGYLLDDIGEKGKCVLKADCPCESNGKVYQAGEVREGPCGSECTCQEAKWSCTELLCPGRCKVEGSLITTFDGVKYNHPGNCHYLAIHDEDWSISVELRPCPSGQSGTCLNSVTLLLNSSVSVDKYIFNRDGTVTNDKIRNQGYYYSGLCGSYNNRAEDDFMSSQNILEKTSQAFASSWEMMSCPKGSSASCISIETERFAEKHCGILLDSSGPFASCHPIVNPKLYHEECKKYTCTCENSQDCLCTILGNYVKACAEKETYIEEWRNGRCERDRSCDVEDVPVDGCTCPDGMYQNNEGNCVPKSQCDCYINDEVIKPGKLISIDDNKWRPLINNLLCPTENCSGGAEYIDCSDPKAQTRVDTTCSTRNIPIFDTALALLVEENYELPNKTDVTINLSFNLQDQNVVLHDGKVTAVKTTESKECELDGNLYTVHTVGLYLVLKFSNGITVIWDKNTRMSVILDPRWNGKVCGLCGNNNGDLKDDFTTRYSSVAAGALEFGNSWKTSQECSDTVTQTFPCDSNPYCKAWAVRKCELIRDSTFRDCHSKVDPSEYYDACIEEACACDMEGKYLGFCTAVAMYAEACSAVGVCVTWRKPDLCPVYCDYYNAPGEFSWHYEPCGTVTAKTCKDRVIGQKFSALLEGKTYFSNIHGVQIKTNCRSFLHTGCYATCPDSAPYLDENTMKCVSLSECSCFYNDVIPAGGVIQDNCGRTWYILY</sequence>
<evidence type="ECO:0000256" key="2">
    <source>
        <dbReference type="ARBA" id="ARBA00022525"/>
    </source>
</evidence>
<evidence type="ECO:0000256" key="1">
    <source>
        <dbReference type="ARBA" id="ARBA00004613"/>
    </source>
</evidence>
<evidence type="ECO:0000256" key="3">
    <source>
        <dbReference type="ARBA" id="ARBA00023157"/>
    </source>
</evidence>
<dbReference type="PANTHER" id="PTHR47246">
    <property type="entry name" value="MUCIN-19"/>
    <property type="match status" value="1"/>
</dbReference>
<feature type="non-terminal residue" evidence="6">
    <location>
        <position position="1"/>
    </location>
</feature>
<dbReference type="Pfam" id="PF08742">
    <property type="entry name" value="C8"/>
    <property type="match status" value="2"/>
</dbReference>
<feature type="compositionally biased region" description="Low complexity" evidence="4">
    <location>
        <begin position="230"/>
        <end position="241"/>
    </location>
</feature>
<dbReference type="PROSITE" id="PS51233">
    <property type="entry name" value="VWFD"/>
    <property type="match status" value="2"/>
</dbReference>
<comment type="caution">
    <text evidence="6">The sequence shown here is derived from an EMBL/GenBank/DDBJ whole genome shotgun (WGS) entry which is preliminary data.</text>
</comment>
<dbReference type="InterPro" id="IPR058753">
    <property type="entry name" value="TIL_OTOGL_Mucin"/>
</dbReference>
<proteinExistence type="predicted"/>
<feature type="domain" description="VWFD" evidence="5">
    <location>
        <begin position="273"/>
        <end position="444"/>
    </location>
</feature>
<dbReference type="Pfam" id="PF00094">
    <property type="entry name" value="VWD"/>
    <property type="match status" value="3"/>
</dbReference>
<dbReference type="AlphaFoldDB" id="A0A5N4DER6"/>
<feature type="region of interest" description="Disordered" evidence="4">
    <location>
        <begin position="230"/>
        <end position="262"/>
    </location>
</feature>
<comment type="subcellular location">
    <subcellularLocation>
        <location evidence="1">Secreted</location>
    </subcellularLocation>
</comment>
<dbReference type="Proteomes" id="UP000299084">
    <property type="component" value="Unassembled WGS sequence"/>
</dbReference>
<organism evidence="6 7">
    <name type="scientific">Camelus dromedarius</name>
    <name type="common">Dromedary</name>
    <name type="synonym">Arabian camel</name>
    <dbReference type="NCBI Taxonomy" id="9838"/>
    <lineage>
        <taxon>Eukaryota</taxon>
        <taxon>Metazoa</taxon>
        <taxon>Chordata</taxon>
        <taxon>Craniata</taxon>
        <taxon>Vertebrata</taxon>
        <taxon>Euteleostomi</taxon>
        <taxon>Mammalia</taxon>
        <taxon>Eutheria</taxon>
        <taxon>Laurasiatheria</taxon>
        <taxon>Artiodactyla</taxon>
        <taxon>Tylopoda</taxon>
        <taxon>Camelidae</taxon>
        <taxon>Camelus</taxon>
    </lineage>
</organism>